<evidence type="ECO:0000313" key="4">
    <source>
        <dbReference type="Proteomes" id="UP000295399"/>
    </source>
</evidence>
<dbReference type="InParanoid" id="A0A4R2P852"/>
<keyword evidence="2" id="KW-0460">Magnesium</keyword>
<dbReference type="Pfam" id="PF13500">
    <property type="entry name" value="AAA_26"/>
    <property type="match status" value="1"/>
</dbReference>
<dbReference type="PANTHER" id="PTHR43210">
    <property type="entry name" value="DETHIOBIOTIN SYNTHETASE"/>
    <property type="match status" value="1"/>
</dbReference>
<keyword evidence="2" id="KW-0436">Ligase</keyword>
<evidence type="ECO:0000256" key="2">
    <source>
        <dbReference type="HAMAP-Rule" id="MF_00336"/>
    </source>
</evidence>
<name>A0A4R2P852_RHOSA</name>
<comment type="subcellular location">
    <subcellularLocation>
        <location evidence="2">Cytoplasm</location>
    </subcellularLocation>
</comment>
<comment type="pathway">
    <text evidence="2">Cofactor biosynthesis; biotin biosynthesis; biotin from 7,8-diaminononanoate: step 1/2.</text>
</comment>
<dbReference type="NCBIfam" id="TIGR00347">
    <property type="entry name" value="bioD"/>
    <property type="match status" value="1"/>
</dbReference>
<protein>
    <recommendedName>
        <fullName evidence="2">ATP-dependent dethiobiotin synthetase BioD</fullName>
        <ecNumber evidence="2">6.3.3.3</ecNumber>
    </recommendedName>
    <alternativeName>
        <fullName evidence="2">DTB synthetase</fullName>
        <shortName evidence="2">DTBS</shortName>
    </alternativeName>
    <alternativeName>
        <fullName evidence="2">Dethiobiotin synthase</fullName>
    </alternativeName>
</protein>
<feature type="binding site" evidence="2">
    <location>
        <position position="53"/>
    </location>
    <ligand>
        <name>Mg(2+)</name>
        <dbReference type="ChEBI" id="CHEBI:18420"/>
    </ligand>
</feature>
<comment type="similarity">
    <text evidence="2">Belongs to the dethiobiotin synthetase family.</text>
</comment>
<dbReference type="EC" id="6.3.3.3" evidence="2"/>
<feature type="binding site" evidence="2">
    <location>
        <position position="18"/>
    </location>
    <ligand>
        <name>Mg(2+)</name>
        <dbReference type="ChEBI" id="CHEBI:18420"/>
    </ligand>
</feature>
<dbReference type="PIRSF" id="PIRSF006755">
    <property type="entry name" value="DTB_synth"/>
    <property type="match status" value="1"/>
</dbReference>
<dbReference type="FunCoup" id="A0A4R2P852">
    <property type="interactions" value="418"/>
</dbReference>
<comment type="function">
    <text evidence="2">Catalyzes a mechanistically unusual reaction, the ATP-dependent insertion of CO2 between the N7 and N8 nitrogen atoms of 7,8-diaminopelargonic acid (DAPA, also called 7,8-diammoniononanoate) to form a ureido ring.</text>
</comment>
<dbReference type="GO" id="GO:0000287">
    <property type="term" value="F:magnesium ion binding"/>
    <property type="evidence" value="ECO:0007669"/>
    <property type="project" value="UniProtKB-UniRule"/>
</dbReference>
<feature type="binding site" evidence="2">
    <location>
        <position position="210"/>
    </location>
    <ligand>
        <name>ATP</name>
        <dbReference type="ChEBI" id="CHEBI:30616"/>
    </ligand>
</feature>
<comment type="catalytic activity">
    <reaction evidence="2">
        <text>(7R,8S)-7,8-diammoniononanoate + CO2 + ATP = (4R,5S)-dethiobiotin + ADP + phosphate + 3 H(+)</text>
        <dbReference type="Rhea" id="RHEA:15805"/>
        <dbReference type="ChEBI" id="CHEBI:15378"/>
        <dbReference type="ChEBI" id="CHEBI:16526"/>
        <dbReference type="ChEBI" id="CHEBI:30616"/>
        <dbReference type="ChEBI" id="CHEBI:43474"/>
        <dbReference type="ChEBI" id="CHEBI:149469"/>
        <dbReference type="ChEBI" id="CHEBI:149473"/>
        <dbReference type="ChEBI" id="CHEBI:456216"/>
        <dbReference type="EC" id="6.3.3.3"/>
    </reaction>
</comment>
<dbReference type="HAMAP" id="MF_00336">
    <property type="entry name" value="BioD"/>
    <property type="match status" value="1"/>
</dbReference>
<keyword evidence="1 2" id="KW-0093">Biotin biosynthesis</keyword>
<organism evidence="3 4">
    <name type="scientific">Rhodothalassium salexigens DSM 2132</name>
    <dbReference type="NCBI Taxonomy" id="1188247"/>
    <lineage>
        <taxon>Bacteria</taxon>
        <taxon>Pseudomonadati</taxon>
        <taxon>Pseudomonadota</taxon>
        <taxon>Alphaproteobacteria</taxon>
        <taxon>Rhodothalassiales</taxon>
        <taxon>Rhodothalassiaceae</taxon>
        <taxon>Rhodothalassium</taxon>
    </lineage>
</organism>
<feature type="binding site" evidence="2">
    <location>
        <begin position="177"/>
        <end position="178"/>
    </location>
    <ligand>
        <name>ATP</name>
        <dbReference type="ChEBI" id="CHEBI:30616"/>
    </ligand>
</feature>
<feature type="binding site" evidence="2">
    <location>
        <position position="43"/>
    </location>
    <ligand>
        <name>substrate</name>
    </ligand>
</feature>
<keyword evidence="4" id="KW-1185">Reference proteome</keyword>
<dbReference type="GO" id="GO:0004141">
    <property type="term" value="F:dethiobiotin synthase activity"/>
    <property type="evidence" value="ECO:0007669"/>
    <property type="project" value="UniProtKB-UniRule"/>
</dbReference>
<comment type="caution">
    <text evidence="3">The sequence shown here is derived from an EMBL/GenBank/DDBJ whole genome shotgun (WGS) entry which is preliminary data.</text>
</comment>
<feature type="binding site" evidence="2">
    <location>
        <position position="117"/>
    </location>
    <ligand>
        <name>Mg(2+)</name>
        <dbReference type="ChEBI" id="CHEBI:18420"/>
    </ligand>
</feature>
<dbReference type="InterPro" id="IPR027417">
    <property type="entry name" value="P-loop_NTPase"/>
</dbReference>
<dbReference type="OrthoDB" id="9802097at2"/>
<dbReference type="EMBL" id="SLXO01000012">
    <property type="protein sequence ID" value="TCP31082.1"/>
    <property type="molecule type" value="Genomic_DNA"/>
</dbReference>
<proteinExistence type="inferred from homology"/>
<comment type="cofactor">
    <cofactor evidence="2">
        <name>Mg(2+)</name>
        <dbReference type="ChEBI" id="CHEBI:18420"/>
    </cofactor>
</comment>
<sequence length="228" mass="23335">MTAKGLFITGTGTELGKTEVTALLARQLRAERRAVRALKPVISGFALDDPASDTRRLADAQGLAWGAETARALSPLQFKAPLSPDMAAAREGRRLDLDMVVAATRAGLPDRGVVLVEGVGGAFVPLCPGVTVADWIAALGLPPVVVAGSYLGTMSHTIATVEALAARGLATAAVVVSQSPDQPVPVAETVATLGRHLRCPVWALPRLTGQEVPPDLTGLADLAGAVGG</sequence>
<dbReference type="RefSeq" id="WP_132709339.1">
    <property type="nucleotide sequence ID" value="NZ_JACIGF010000012.1"/>
</dbReference>
<feature type="binding site" evidence="2">
    <location>
        <begin position="205"/>
        <end position="207"/>
    </location>
    <ligand>
        <name>ATP</name>
        <dbReference type="ChEBI" id="CHEBI:30616"/>
    </ligand>
</feature>
<feature type="active site" evidence="2">
    <location>
        <position position="39"/>
    </location>
</feature>
<keyword evidence="2" id="KW-0067">ATP-binding</keyword>
<comment type="subunit">
    <text evidence="2">Homodimer.</text>
</comment>
<dbReference type="GO" id="GO:0005829">
    <property type="term" value="C:cytosol"/>
    <property type="evidence" value="ECO:0007669"/>
    <property type="project" value="TreeGrafter"/>
</dbReference>
<dbReference type="GO" id="GO:0005524">
    <property type="term" value="F:ATP binding"/>
    <property type="evidence" value="ECO:0007669"/>
    <property type="project" value="UniProtKB-UniRule"/>
</dbReference>
<dbReference type="Gene3D" id="3.40.50.300">
    <property type="entry name" value="P-loop containing nucleotide triphosphate hydrolases"/>
    <property type="match status" value="1"/>
</dbReference>
<dbReference type="InterPro" id="IPR004472">
    <property type="entry name" value="DTB_synth_BioD"/>
</dbReference>
<dbReference type="SUPFAM" id="SSF52540">
    <property type="entry name" value="P-loop containing nucleoside triphosphate hydrolases"/>
    <property type="match status" value="1"/>
</dbReference>
<dbReference type="AlphaFoldDB" id="A0A4R2P852"/>
<accession>A0A4R2P852</accession>
<reference evidence="3 4" key="1">
    <citation type="submission" date="2019-03" db="EMBL/GenBank/DDBJ databases">
        <title>Genomic Encyclopedia of Type Strains, Phase IV (KMG-IV): sequencing the most valuable type-strain genomes for metagenomic binning, comparative biology and taxonomic classification.</title>
        <authorList>
            <person name="Goeker M."/>
        </authorList>
    </citation>
    <scope>NUCLEOTIDE SEQUENCE [LARGE SCALE GENOMIC DNA]</scope>
    <source>
        <strain evidence="3 4">DSM 2132</strain>
    </source>
</reference>
<dbReference type="Proteomes" id="UP000295399">
    <property type="component" value="Unassembled WGS sequence"/>
</dbReference>
<dbReference type="GO" id="GO:0009102">
    <property type="term" value="P:biotin biosynthetic process"/>
    <property type="evidence" value="ECO:0007669"/>
    <property type="project" value="UniProtKB-UniRule"/>
</dbReference>
<feature type="binding site" evidence="2">
    <location>
        <position position="53"/>
    </location>
    <ligand>
        <name>ATP</name>
        <dbReference type="ChEBI" id="CHEBI:30616"/>
    </ligand>
</feature>
<dbReference type="PANTHER" id="PTHR43210:SF5">
    <property type="entry name" value="DETHIOBIOTIN SYNTHETASE"/>
    <property type="match status" value="1"/>
</dbReference>
<dbReference type="UniPathway" id="UPA00078">
    <property type="reaction ID" value="UER00161"/>
</dbReference>
<keyword evidence="2" id="KW-0547">Nucleotide-binding</keyword>
<dbReference type="CDD" id="cd03109">
    <property type="entry name" value="DTBS"/>
    <property type="match status" value="1"/>
</dbReference>
<feature type="binding site" evidence="2">
    <location>
        <begin position="117"/>
        <end position="120"/>
    </location>
    <ligand>
        <name>ATP</name>
        <dbReference type="ChEBI" id="CHEBI:30616"/>
    </ligand>
</feature>
<evidence type="ECO:0000313" key="3">
    <source>
        <dbReference type="EMBL" id="TCP31082.1"/>
    </source>
</evidence>
<comment type="caution">
    <text evidence="2">Lacks conserved residue(s) required for the propagation of feature annotation.</text>
</comment>
<keyword evidence="2" id="KW-0963">Cytoplasm</keyword>
<gene>
    <name evidence="2" type="primary">bioD</name>
    <name evidence="3" type="ORF">EV659_11211</name>
</gene>
<keyword evidence="2" id="KW-0479">Metal-binding</keyword>
<evidence type="ECO:0000256" key="1">
    <source>
        <dbReference type="ARBA" id="ARBA00022756"/>
    </source>
</evidence>